<comment type="similarity">
    <text evidence="8">Belongs to the anion channel-forming bestrophin (TC 1.A.46) family.</text>
</comment>
<dbReference type="Proteomes" id="UP000308891">
    <property type="component" value="Unassembled WGS sequence"/>
</dbReference>
<dbReference type="EMBL" id="STGJ01000013">
    <property type="protein sequence ID" value="TIC80551.1"/>
    <property type="molecule type" value="Genomic_DNA"/>
</dbReference>
<evidence type="ECO:0000256" key="1">
    <source>
        <dbReference type="ARBA" id="ARBA00004651"/>
    </source>
</evidence>
<keyword evidence="6" id="KW-0406">Ion transport</keyword>
<gene>
    <name evidence="10" type="ORF">E5K04_12010</name>
</gene>
<keyword evidence="7 9" id="KW-0472">Membrane</keyword>
<comment type="subcellular location">
    <subcellularLocation>
        <location evidence="1">Cell membrane</location>
        <topology evidence="1">Multi-pass membrane protein</topology>
    </subcellularLocation>
</comment>
<evidence type="ECO:0000256" key="5">
    <source>
        <dbReference type="ARBA" id="ARBA00022989"/>
    </source>
</evidence>
<accession>A0A4T0UPV5</accession>
<dbReference type="PANTHER" id="PTHR33281">
    <property type="entry name" value="UPF0187 PROTEIN YNEE"/>
    <property type="match status" value="1"/>
</dbReference>
<dbReference type="Pfam" id="PF25539">
    <property type="entry name" value="Bestrophin_2"/>
    <property type="match status" value="1"/>
</dbReference>
<evidence type="ECO:0000256" key="2">
    <source>
        <dbReference type="ARBA" id="ARBA00022448"/>
    </source>
</evidence>
<evidence type="ECO:0000313" key="11">
    <source>
        <dbReference type="Proteomes" id="UP000308891"/>
    </source>
</evidence>
<evidence type="ECO:0000256" key="9">
    <source>
        <dbReference type="SAM" id="Phobius"/>
    </source>
</evidence>
<keyword evidence="4 9" id="KW-0812">Transmembrane</keyword>
<dbReference type="GO" id="GO:0005254">
    <property type="term" value="F:chloride channel activity"/>
    <property type="evidence" value="ECO:0007669"/>
    <property type="project" value="InterPro"/>
</dbReference>
<evidence type="ECO:0000256" key="3">
    <source>
        <dbReference type="ARBA" id="ARBA00022475"/>
    </source>
</evidence>
<name>A0A4T0UPV5_9NEIS</name>
<dbReference type="GO" id="GO:0005886">
    <property type="term" value="C:plasma membrane"/>
    <property type="evidence" value="ECO:0007669"/>
    <property type="project" value="UniProtKB-SubCell"/>
</dbReference>
<reference evidence="10 11" key="1">
    <citation type="submission" date="2019-04" db="EMBL/GenBank/DDBJ databases">
        <title>Crenobacter sp. nov.</title>
        <authorList>
            <person name="Shi S."/>
        </authorList>
    </citation>
    <scope>NUCLEOTIDE SEQUENCE [LARGE SCALE GENOMIC DNA]</scope>
    <source>
        <strain evidence="10 11">GY 70310</strain>
    </source>
</reference>
<protein>
    <recommendedName>
        <fullName evidence="12">Bestrophin</fullName>
    </recommendedName>
</protein>
<feature type="transmembrane region" description="Helical" evidence="9">
    <location>
        <begin position="20"/>
        <end position="41"/>
    </location>
</feature>
<dbReference type="AlphaFoldDB" id="A0A4T0UPV5"/>
<evidence type="ECO:0000256" key="4">
    <source>
        <dbReference type="ARBA" id="ARBA00022692"/>
    </source>
</evidence>
<keyword evidence="3" id="KW-1003">Cell membrane</keyword>
<proteinExistence type="inferred from homology"/>
<organism evidence="10 11">
    <name type="scientific">Crenobacter intestini</name>
    <dbReference type="NCBI Taxonomy" id="2563443"/>
    <lineage>
        <taxon>Bacteria</taxon>
        <taxon>Pseudomonadati</taxon>
        <taxon>Pseudomonadota</taxon>
        <taxon>Betaproteobacteria</taxon>
        <taxon>Neisseriales</taxon>
        <taxon>Neisseriaceae</taxon>
        <taxon>Crenobacter</taxon>
    </lineage>
</organism>
<comment type="caution">
    <text evidence="10">The sequence shown here is derived from an EMBL/GenBank/DDBJ whole genome shotgun (WGS) entry which is preliminary data.</text>
</comment>
<feature type="transmembrane region" description="Helical" evidence="9">
    <location>
        <begin position="53"/>
        <end position="72"/>
    </location>
</feature>
<keyword evidence="11" id="KW-1185">Reference proteome</keyword>
<evidence type="ECO:0008006" key="12">
    <source>
        <dbReference type="Google" id="ProtNLM"/>
    </source>
</evidence>
<dbReference type="InterPro" id="IPR044669">
    <property type="entry name" value="YneE/VCCN1/2-like"/>
</dbReference>
<feature type="transmembrane region" description="Helical" evidence="9">
    <location>
        <begin position="225"/>
        <end position="254"/>
    </location>
</feature>
<keyword evidence="5 9" id="KW-1133">Transmembrane helix</keyword>
<dbReference type="PANTHER" id="PTHR33281:SF19">
    <property type="entry name" value="VOLTAGE-DEPENDENT ANION CHANNEL-FORMING PROTEIN YNEE"/>
    <property type="match status" value="1"/>
</dbReference>
<sequence length="309" mass="34728">MIVLPHRHWLRLLFAGRGSVLPRLLPRLALIGGVSCLALWLRPWWPLHAGGSRLTVSAFTLMGVTLALFLGFRNTVSYERYWEGRKLWGTLLNSSRSLARQMLCFTPHPEVSEARCQFVRGVAAFAQALAHHLRGSDAGADLERLLPTDACERLARADNRPLIVLLWLGKMASGLQQQGRLEMLQLQLLEAHLNTLSEVQGGCERIAGTPFPYTYRVLLTRTVSVYCLLLPFALAASIGWWTPLIACFIAYTFFALDEIGGEIEEPFGVEPNDLPLFSLSYNIEASLHEMLQEPMRVLPPPPERRFNLI</sequence>
<evidence type="ECO:0000256" key="7">
    <source>
        <dbReference type="ARBA" id="ARBA00023136"/>
    </source>
</evidence>
<evidence type="ECO:0000313" key="10">
    <source>
        <dbReference type="EMBL" id="TIC80551.1"/>
    </source>
</evidence>
<keyword evidence="2" id="KW-0813">Transport</keyword>
<dbReference type="OrthoDB" id="445589at2"/>
<evidence type="ECO:0000256" key="6">
    <source>
        <dbReference type="ARBA" id="ARBA00023065"/>
    </source>
</evidence>
<evidence type="ECO:0000256" key="8">
    <source>
        <dbReference type="ARBA" id="ARBA00034708"/>
    </source>
</evidence>
<dbReference type="RefSeq" id="WP_136554401.1">
    <property type="nucleotide sequence ID" value="NZ_STGJ01000013.1"/>
</dbReference>